<reference evidence="1 2" key="1">
    <citation type="submission" date="2024-10" db="EMBL/GenBank/DDBJ databases">
        <title>The Natural Products Discovery Center: Release of the First 8490 Sequenced Strains for Exploring Actinobacteria Biosynthetic Diversity.</title>
        <authorList>
            <person name="Kalkreuter E."/>
            <person name="Kautsar S.A."/>
            <person name="Yang D."/>
            <person name="Bader C.D."/>
            <person name="Teijaro C.N."/>
            <person name="Fluegel L."/>
            <person name="Davis C.M."/>
            <person name="Simpson J.R."/>
            <person name="Lauterbach L."/>
            <person name="Steele A.D."/>
            <person name="Gui C."/>
            <person name="Meng S."/>
            <person name="Li G."/>
            <person name="Viehrig K."/>
            <person name="Ye F."/>
            <person name="Su P."/>
            <person name="Kiefer A.F."/>
            <person name="Nichols A."/>
            <person name="Cepeda A.J."/>
            <person name="Yan W."/>
            <person name="Fan B."/>
            <person name="Jiang Y."/>
            <person name="Adhikari A."/>
            <person name="Zheng C.-J."/>
            <person name="Schuster L."/>
            <person name="Cowan T.M."/>
            <person name="Smanski M.J."/>
            <person name="Chevrette M.G."/>
            <person name="De Carvalho L.P.S."/>
            <person name="Shen B."/>
        </authorList>
    </citation>
    <scope>NUCLEOTIDE SEQUENCE [LARGE SCALE GENOMIC DNA]</scope>
    <source>
        <strain evidence="1 2">NPDC003040</strain>
    </source>
</reference>
<evidence type="ECO:0000313" key="1">
    <source>
        <dbReference type="EMBL" id="MFF3225625.1"/>
    </source>
</evidence>
<sequence length="46" mass="4789">MTQFEDRVAIVTGGSRGIGKARCPENYFAAMAASGSPSVSKPWEGA</sequence>
<keyword evidence="2" id="KW-1185">Reference proteome</keyword>
<dbReference type="Proteomes" id="UP001601948">
    <property type="component" value="Unassembled WGS sequence"/>
</dbReference>
<evidence type="ECO:0008006" key="3">
    <source>
        <dbReference type="Google" id="ProtNLM"/>
    </source>
</evidence>
<accession>A0ABW6QWK0</accession>
<comment type="caution">
    <text evidence="1">The sequence shown here is derived from an EMBL/GenBank/DDBJ whole genome shotgun (WGS) entry which is preliminary data.</text>
</comment>
<proteinExistence type="predicted"/>
<name>A0ABW6QWK0_9NOCA</name>
<dbReference type="RefSeq" id="WP_387720223.1">
    <property type="nucleotide sequence ID" value="NZ_JBIAPI010000006.1"/>
</dbReference>
<dbReference type="EMBL" id="JBIAPI010000006">
    <property type="protein sequence ID" value="MFF3225625.1"/>
    <property type="molecule type" value="Genomic_DNA"/>
</dbReference>
<protein>
    <recommendedName>
        <fullName evidence="3">NAD(P)-dependent dehydrogenase, short-chain alcohol dehydrogenase family</fullName>
    </recommendedName>
</protein>
<dbReference type="InterPro" id="IPR036291">
    <property type="entry name" value="NAD(P)-bd_dom_sf"/>
</dbReference>
<gene>
    <name evidence="1" type="ORF">ACFYV7_22715</name>
</gene>
<dbReference type="SUPFAM" id="SSF51735">
    <property type="entry name" value="NAD(P)-binding Rossmann-fold domains"/>
    <property type="match status" value="1"/>
</dbReference>
<organism evidence="1 2">
    <name type="scientific">Nocardia suismassiliense</name>
    <dbReference type="NCBI Taxonomy" id="2077092"/>
    <lineage>
        <taxon>Bacteria</taxon>
        <taxon>Bacillati</taxon>
        <taxon>Actinomycetota</taxon>
        <taxon>Actinomycetes</taxon>
        <taxon>Mycobacteriales</taxon>
        <taxon>Nocardiaceae</taxon>
        <taxon>Nocardia</taxon>
    </lineage>
</organism>
<evidence type="ECO:0000313" key="2">
    <source>
        <dbReference type="Proteomes" id="UP001601948"/>
    </source>
</evidence>